<comment type="caution">
    <text evidence="1">The sequence shown here is derived from an EMBL/GenBank/DDBJ whole genome shotgun (WGS) entry which is preliminary data.</text>
</comment>
<proteinExistence type="predicted"/>
<evidence type="ECO:0000313" key="1">
    <source>
        <dbReference type="EMBL" id="KAG2576026.1"/>
    </source>
</evidence>
<dbReference type="AlphaFoldDB" id="A0A8T0QSD9"/>
<keyword evidence="2" id="KW-1185">Reference proteome</keyword>
<evidence type="ECO:0000313" key="2">
    <source>
        <dbReference type="Proteomes" id="UP000823388"/>
    </source>
</evidence>
<gene>
    <name evidence="1" type="ORF">PVAP13_6NG036731</name>
</gene>
<dbReference type="Proteomes" id="UP000823388">
    <property type="component" value="Chromosome 6N"/>
</dbReference>
<protein>
    <submittedName>
        <fullName evidence="1">Uncharacterized protein</fullName>
    </submittedName>
</protein>
<sequence>MNYYCFVGVALTHQQLNKQNRKNICGPHVIGAILPAPISLWIYPFSPPPHTISLDDVSHKRVEWSMDHDLIRFQNSNESLVDCSLKHGQSQTGKDGGAHLKNHV</sequence>
<reference evidence="1" key="1">
    <citation type="submission" date="2020-05" db="EMBL/GenBank/DDBJ databases">
        <title>WGS assembly of Panicum virgatum.</title>
        <authorList>
            <person name="Lovell J.T."/>
            <person name="Jenkins J."/>
            <person name="Shu S."/>
            <person name="Juenger T.E."/>
            <person name="Schmutz J."/>
        </authorList>
    </citation>
    <scope>NUCLEOTIDE SEQUENCE</scope>
    <source>
        <strain evidence="1">AP13</strain>
    </source>
</reference>
<organism evidence="1 2">
    <name type="scientific">Panicum virgatum</name>
    <name type="common">Blackwell switchgrass</name>
    <dbReference type="NCBI Taxonomy" id="38727"/>
    <lineage>
        <taxon>Eukaryota</taxon>
        <taxon>Viridiplantae</taxon>
        <taxon>Streptophyta</taxon>
        <taxon>Embryophyta</taxon>
        <taxon>Tracheophyta</taxon>
        <taxon>Spermatophyta</taxon>
        <taxon>Magnoliopsida</taxon>
        <taxon>Liliopsida</taxon>
        <taxon>Poales</taxon>
        <taxon>Poaceae</taxon>
        <taxon>PACMAD clade</taxon>
        <taxon>Panicoideae</taxon>
        <taxon>Panicodae</taxon>
        <taxon>Paniceae</taxon>
        <taxon>Panicinae</taxon>
        <taxon>Panicum</taxon>
        <taxon>Panicum sect. Hiantes</taxon>
    </lineage>
</organism>
<accession>A0A8T0QSD9</accession>
<name>A0A8T0QSD9_PANVG</name>
<dbReference type="EMBL" id="CM029048">
    <property type="protein sequence ID" value="KAG2576026.1"/>
    <property type="molecule type" value="Genomic_DNA"/>
</dbReference>